<evidence type="ECO:0000256" key="3">
    <source>
        <dbReference type="ARBA" id="ARBA00023163"/>
    </source>
</evidence>
<dbReference type="Gene3D" id="1.10.10.10">
    <property type="entry name" value="Winged helix-like DNA-binding domain superfamily/Winged helix DNA-binding domain"/>
    <property type="match status" value="1"/>
</dbReference>
<name>A0A4Q0YEP7_9BACT</name>
<evidence type="ECO:0000313" key="5">
    <source>
        <dbReference type="EMBL" id="RXJ68673.1"/>
    </source>
</evidence>
<dbReference type="Proteomes" id="UP000290172">
    <property type="component" value="Unassembled WGS sequence"/>
</dbReference>
<feature type="domain" description="HTH marR-type" evidence="4">
    <location>
        <begin position="3"/>
        <end position="138"/>
    </location>
</feature>
<dbReference type="InterPro" id="IPR036390">
    <property type="entry name" value="WH_DNA-bd_sf"/>
</dbReference>
<protein>
    <submittedName>
        <fullName evidence="5">MarR family transcriptional regulator</fullName>
    </submittedName>
</protein>
<dbReference type="SMART" id="SM00347">
    <property type="entry name" value="HTH_MARR"/>
    <property type="match status" value="1"/>
</dbReference>
<gene>
    <name evidence="5" type="ORF">CRV08_07580</name>
</gene>
<organism evidence="5 6">
    <name type="scientific">Halarcobacter ebronensis</name>
    <dbReference type="NCBI Taxonomy" id="1462615"/>
    <lineage>
        <taxon>Bacteria</taxon>
        <taxon>Pseudomonadati</taxon>
        <taxon>Campylobacterota</taxon>
        <taxon>Epsilonproteobacteria</taxon>
        <taxon>Campylobacterales</taxon>
        <taxon>Arcobacteraceae</taxon>
        <taxon>Halarcobacter</taxon>
    </lineage>
</organism>
<evidence type="ECO:0000256" key="1">
    <source>
        <dbReference type="ARBA" id="ARBA00023015"/>
    </source>
</evidence>
<dbReference type="PRINTS" id="PR00598">
    <property type="entry name" value="HTHMARR"/>
</dbReference>
<evidence type="ECO:0000256" key="2">
    <source>
        <dbReference type="ARBA" id="ARBA00023125"/>
    </source>
</evidence>
<keyword evidence="2" id="KW-0238">DNA-binding</keyword>
<evidence type="ECO:0000313" key="6">
    <source>
        <dbReference type="Proteomes" id="UP000290172"/>
    </source>
</evidence>
<dbReference type="InterPro" id="IPR036388">
    <property type="entry name" value="WH-like_DNA-bd_sf"/>
</dbReference>
<dbReference type="PANTHER" id="PTHR42756:SF1">
    <property type="entry name" value="TRANSCRIPTIONAL REPRESSOR OF EMRAB OPERON"/>
    <property type="match status" value="1"/>
</dbReference>
<dbReference type="EMBL" id="PDKJ01000005">
    <property type="protein sequence ID" value="RXJ68673.1"/>
    <property type="molecule type" value="Genomic_DNA"/>
</dbReference>
<dbReference type="GO" id="GO:0003677">
    <property type="term" value="F:DNA binding"/>
    <property type="evidence" value="ECO:0007669"/>
    <property type="project" value="UniProtKB-KW"/>
</dbReference>
<accession>A0A4Q0YEP7</accession>
<keyword evidence="1" id="KW-0805">Transcription regulation</keyword>
<keyword evidence="3" id="KW-0804">Transcription</keyword>
<dbReference type="SUPFAM" id="SSF46785">
    <property type="entry name" value="Winged helix' DNA-binding domain"/>
    <property type="match status" value="1"/>
</dbReference>
<evidence type="ECO:0000259" key="4">
    <source>
        <dbReference type="PROSITE" id="PS50995"/>
    </source>
</evidence>
<dbReference type="Pfam" id="PF01047">
    <property type="entry name" value="MarR"/>
    <property type="match status" value="1"/>
</dbReference>
<reference evidence="5 6" key="1">
    <citation type="submission" date="2017-10" db="EMBL/GenBank/DDBJ databases">
        <title>Genomics of the genus Arcobacter.</title>
        <authorList>
            <person name="Perez-Cataluna A."/>
            <person name="Figueras M.J."/>
        </authorList>
    </citation>
    <scope>NUCLEOTIDE SEQUENCE [LARGE SCALE GENOMIC DNA]</scope>
    <source>
        <strain evidence="5 6">CECT 8993</strain>
    </source>
</reference>
<dbReference type="AlphaFoldDB" id="A0A4Q0YEP7"/>
<dbReference type="PANTHER" id="PTHR42756">
    <property type="entry name" value="TRANSCRIPTIONAL REGULATOR, MARR"/>
    <property type="match status" value="1"/>
</dbReference>
<comment type="caution">
    <text evidence="5">The sequence shown here is derived from an EMBL/GenBank/DDBJ whole genome shotgun (WGS) entry which is preliminary data.</text>
</comment>
<dbReference type="InterPro" id="IPR000835">
    <property type="entry name" value="HTH_MarR-typ"/>
</dbReference>
<sequence length="142" mass="15648">MNHRKIVSLSSKLSDKANKFIISELKQNGLSDIAPSHGDILAILFDGKAYEMGEIAKKIYKTNATVSVLIEKLVKAGYIDKIKCDKDARISRVSLTSKGFDLKGIVDSISVELNNKVCKGLSESEAMLLEILLEKSIESFDK</sequence>
<dbReference type="PROSITE" id="PS50995">
    <property type="entry name" value="HTH_MARR_2"/>
    <property type="match status" value="1"/>
</dbReference>
<dbReference type="RefSeq" id="WP_128980708.1">
    <property type="nucleotide sequence ID" value="NZ_PDKJ01000005.1"/>
</dbReference>
<proteinExistence type="predicted"/>
<dbReference type="GO" id="GO:0003700">
    <property type="term" value="F:DNA-binding transcription factor activity"/>
    <property type="evidence" value="ECO:0007669"/>
    <property type="project" value="InterPro"/>
</dbReference>